<dbReference type="FunFam" id="2.70.100.10:FF:000001">
    <property type="entry name" value="Glucanase"/>
    <property type="match status" value="1"/>
</dbReference>
<dbReference type="SUPFAM" id="SSF49899">
    <property type="entry name" value="Concanavalin A-like lectins/glucanases"/>
    <property type="match status" value="1"/>
</dbReference>
<comment type="caution">
    <text evidence="11">The sequence shown here is derived from an EMBL/GenBank/DDBJ whole genome shotgun (WGS) entry which is preliminary data.</text>
</comment>
<comment type="catalytic activity">
    <reaction evidence="1">
        <text>Hydrolysis of (1-&gt;4)-beta-D-glucosidic linkages in cellulose and cellotetraose, releasing cellobiose from the non-reducing ends of the chains.</text>
        <dbReference type="EC" id="3.2.1.91"/>
    </reaction>
</comment>
<dbReference type="Gene3D" id="2.70.100.10">
    <property type="entry name" value="Glycoside hydrolase, family 7, domain"/>
    <property type="match status" value="1"/>
</dbReference>
<dbReference type="PANTHER" id="PTHR33753:SF2">
    <property type="entry name" value="GLYCOSIDE HYDROLASE FAMILY 7 PROTEIN"/>
    <property type="match status" value="1"/>
</dbReference>
<gene>
    <name evidence="11" type="ORF">QBC34DRAFT_327296</name>
</gene>
<keyword evidence="6" id="KW-0119">Carbohydrate metabolism</keyword>
<dbReference type="EMBL" id="MU865941">
    <property type="protein sequence ID" value="KAK4448814.1"/>
    <property type="molecule type" value="Genomic_DNA"/>
</dbReference>
<comment type="similarity">
    <text evidence="2 9">Belongs to the glycosyl hydrolase 7 (cellulase C) family.</text>
</comment>
<keyword evidence="8 9" id="KW-0624">Polysaccharide degradation</keyword>
<evidence type="ECO:0000256" key="3">
    <source>
        <dbReference type="ARBA" id="ARBA00022729"/>
    </source>
</evidence>
<name>A0AAV9GKU4_9PEZI</name>
<evidence type="ECO:0000256" key="4">
    <source>
        <dbReference type="ARBA" id="ARBA00022801"/>
    </source>
</evidence>
<feature type="chain" id="PRO_5043877563" description="Glucanase" evidence="10">
    <location>
        <begin position="18"/>
        <end position="446"/>
    </location>
</feature>
<evidence type="ECO:0000256" key="5">
    <source>
        <dbReference type="ARBA" id="ARBA00023001"/>
    </source>
</evidence>
<evidence type="ECO:0000256" key="7">
    <source>
        <dbReference type="ARBA" id="ARBA00023295"/>
    </source>
</evidence>
<protein>
    <recommendedName>
        <fullName evidence="9">Glucanase</fullName>
        <ecNumber evidence="9">3.2.1.-</ecNumber>
    </recommendedName>
</protein>
<reference evidence="11" key="1">
    <citation type="journal article" date="2023" name="Mol. Phylogenet. Evol.">
        <title>Genome-scale phylogeny and comparative genomics of the fungal order Sordariales.</title>
        <authorList>
            <person name="Hensen N."/>
            <person name="Bonometti L."/>
            <person name="Westerberg I."/>
            <person name="Brannstrom I.O."/>
            <person name="Guillou S."/>
            <person name="Cros-Aarteil S."/>
            <person name="Calhoun S."/>
            <person name="Haridas S."/>
            <person name="Kuo A."/>
            <person name="Mondo S."/>
            <person name="Pangilinan J."/>
            <person name="Riley R."/>
            <person name="LaButti K."/>
            <person name="Andreopoulos B."/>
            <person name="Lipzen A."/>
            <person name="Chen C."/>
            <person name="Yan M."/>
            <person name="Daum C."/>
            <person name="Ng V."/>
            <person name="Clum A."/>
            <person name="Steindorff A."/>
            <person name="Ohm R.A."/>
            <person name="Martin F."/>
            <person name="Silar P."/>
            <person name="Natvig D.O."/>
            <person name="Lalanne C."/>
            <person name="Gautier V."/>
            <person name="Ament-Velasquez S.L."/>
            <person name="Kruys A."/>
            <person name="Hutchinson M.I."/>
            <person name="Powell A.J."/>
            <person name="Barry K."/>
            <person name="Miller A.N."/>
            <person name="Grigoriev I.V."/>
            <person name="Debuchy R."/>
            <person name="Gladieux P."/>
            <person name="Hiltunen Thoren M."/>
            <person name="Johannesson H."/>
        </authorList>
    </citation>
    <scope>NUCLEOTIDE SEQUENCE</scope>
    <source>
        <strain evidence="11">PSN243</strain>
    </source>
</reference>
<dbReference type="GO" id="GO:0030245">
    <property type="term" value="P:cellulose catabolic process"/>
    <property type="evidence" value="ECO:0007669"/>
    <property type="project" value="UniProtKB-KW"/>
</dbReference>
<evidence type="ECO:0000313" key="12">
    <source>
        <dbReference type="Proteomes" id="UP001321760"/>
    </source>
</evidence>
<dbReference type="Proteomes" id="UP001321760">
    <property type="component" value="Unassembled WGS sequence"/>
</dbReference>
<evidence type="ECO:0000256" key="10">
    <source>
        <dbReference type="SAM" id="SignalP"/>
    </source>
</evidence>
<evidence type="ECO:0000313" key="11">
    <source>
        <dbReference type="EMBL" id="KAK4448814.1"/>
    </source>
</evidence>
<evidence type="ECO:0000256" key="8">
    <source>
        <dbReference type="ARBA" id="ARBA00023326"/>
    </source>
</evidence>
<dbReference type="InterPro" id="IPR013320">
    <property type="entry name" value="ConA-like_dom_sf"/>
</dbReference>
<reference evidence="11" key="2">
    <citation type="submission" date="2023-05" db="EMBL/GenBank/DDBJ databases">
        <authorList>
            <consortium name="Lawrence Berkeley National Laboratory"/>
            <person name="Steindorff A."/>
            <person name="Hensen N."/>
            <person name="Bonometti L."/>
            <person name="Westerberg I."/>
            <person name="Brannstrom I.O."/>
            <person name="Guillou S."/>
            <person name="Cros-Aarteil S."/>
            <person name="Calhoun S."/>
            <person name="Haridas S."/>
            <person name="Kuo A."/>
            <person name="Mondo S."/>
            <person name="Pangilinan J."/>
            <person name="Riley R."/>
            <person name="Labutti K."/>
            <person name="Andreopoulos B."/>
            <person name="Lipzen A."/>
            <person name="Chen C."/>
            <person name="Yanf M."/>
            <person name="Daum C."/>
            <person name="Ng V."/>
            <person name="Clum A."/>
            <person name="Ohm R."/>
            <person name="Martin F."/>
            <person name="Silar P."/>
            <person name="Natvig D."/>
            <person name="Lalanne C."/>
            <person name="Gautier V."/>
            <person name="Ament-Velasquez S.L."/>
            <person name="Kruys A."/>
            <person name="Hutchinson M.I."/>
            <person name="Powell A.J."/>
            <person name="Barry K."/>
            <person name="Miller A.N."/>
            <person name="Grigoriev I.V."/>
            <person name="Debuchy R."/>
            <person name="Gladieux P."/>
            <person name="Thoren M.H."/>
            <person name="Johannesson H."/>
        </authorList>
    </citation>
    <scope>NUCLEOTIDE SEQUENCE</scope>
    <source>
        <strain evidence="11">PSN243</strain>
    </source>
</reference>
<dbReference type="CDD" id="cd07999">
    <property type="entry name" value="GH7_CBH_EG"/>
    <property type="match status" value="1"/>
</dbReference>
<dbReference type="GO" id="GO:0016162">
    <property type="term" value="F:cellulose 1,4-beta-cellobiosidase activity"/>
    <property type="evidence" value="ECO:0007669"/>
    <property type="project" value="UniProtKB-EC"/>
</dbReference>
<organism evidence="11 12">
    <name type="scientific">Podospora aff. communis PSN243</name>
    <dbReference type="NCBI Taxonomy" id="3040156"/>
    <lineage>
        <taxon>Eukaryota</taxon>
        <taxon>Fungi</taxon>
        <taxon>Dikarya</taxon>
        <taxon>Ascomycota</taxon>
        <taxon>Pezizomycotina</taxon>
        <taxon>Sordariomycetes</taxon>
        <taxon>Sordariomycetidae</taxon>
        <taxon>Sordariales</taxon>
        <taxon>Podosporaceae</taxon>
        <taxon>Podospora</taxon>
    </lineage>
</organism>
<accession>A0AAV9GKU4</accession>
<keyword evidence="4 9" id="KW-0378">Hydrolase</keyword>
<keyword evidence="3 10" id="KW-0732">Signal</keyword>
<evidence type="ECO:0000256" key="2">
    <source>
        <dbReference type="ARBA" id="ARBA00006044"/>
    </source>
</evidence>
<sequence>MKSFFVAAPLLMGLATAQQVGKEQSETHPKMSWKKCQGKGQCTTVNAEVVIDANWRWLHDSSGKNCYDGNKWTGVCSTAADCASKCQLEGANYAQTYGVTTSGDALTLKFVTKHEYGTNIGSRFYLMNGATKYQMFTLMNNEFTFDVDLSTVDCGLNSALYFVAMDEDGGMAKYSGNKAGAKYGTGYCDAQCARDLKFVGGKGNVEGWRPSSNDANAGVGPMGGCCAEIDIWESNAHAYAFTPHACKDNKYHICETSTCGGTYSEDRFAGGCDANGCDYNPYRMGNKDFYGKGLTVDTSRKFTVVSQFEPNKLTQFFVQDGKRIDVPAPTWDGVEKVNVITPEFCTTQFKAFGDRDRFEEVGGFAQLNAALEVPMVLVMSIWDDHYSNMLWLDSTYPPEKAGEPGAERGPCSTDSGVPAEVEANIPNAKVIWSNIRYGPIGSTTTV</sequence>
<evidence type="ECO:0000256" key="1">
    <source>
        <dbReference type="ARBA" id="ARBA00001641"/>
    </source>
</evidence>
<evidence type="ECO:0000256" key="6">
    <source>
        <dbReference type="ARBA" id="ARBA00023277"/>
    </source>
</evidence>
<keyword evidence="7 9" id="KW-0326">Glycosidase</keyword>
<dbReference type="PANTHER" id="PTHR33753">
    <property type="entry name" value="1,4-BETA-D-GLUCAN CELLOBIOHYDROLASE B"/>
    <property type="match status" value="1"/>
</dbReference>
<proteinExistence type="inferred from homology"/>
<dbReference type="PRINTS" id="PR00734">
    <property type="entry name" value="GLHYDRLASE7"/>
</dbReference>
<dbReference type="InterPro" id="IPR001722">
    <property type="entry name" value="Glyco_hydro_7"/>
</dbReference>
<keyword evidence="12" id="KW-1185">Reference proteome</keyword>
<dbReference type="Pfam" id="PF00840">
    <property type="entry name" value="Glyco_hydro_7"/>
    <property type="match status" value="1"/>
</dbReference>
<feature type="signal peptide" evidence="10">
    <location>
        <begin position="1"/>
        <end position="17"/>
    </location>
</feature>
<evidence type="ECO:0000256" key="9">
    <source>
        <dbReference type="RuleBase" id="RU361164"/>
    </source>
</evidence>
<dbReference type="AlphaFoldDB" id="A0AAV9GKU4"/>
<dbReference type="InterPro" id="IPR037019">
    <property type="entry name" value="Glyco_hydro_7_sf"/>
</dbReference>
<keyword evidence="5 9" id="KW-0136">Cellulose degradation</keyword>
<dbReference type="EC" id="3.2.1.-" evidence="9"/>